<accession>W7I2M9</accession>
<evidence type="ECO:0000313" key="1">
    <source>
        <dbReference type="EMBL" id="EWC46667.1"/>
    </source>
</evidence>
<dbReference type="HOGENOM" id="CLU_1124506_0_0_1"/>
<dbReference type="AlphaFoldDB" id="W7I2M9"/>
<evidence type="ECO:0000313" key="2">
    <source>
        <dbReference type="Proteomes" id="UP000024837"/>
    </source>
</evidence>
<organism evidence="1 2">
    <name type="scientific">Drechslerella stenobrocha 248</name>
    <dbReference type="NCBI Taxonomy" id="1043628"/>
    <lineage>
        <taxon>Eukaryota</taxon>
        <taxon>Fungi</taxon>
        <taxon>Dikarya</taxon>
        <taxon>Ascomycota</taxon>
        <taxon>Pezizomycotina</taxon>
        <taxon>Orbiliomycetes</taxon>
        <taxon>Orbiliales</taxon>
        <taxon>Orbiliaceae</taxon>
        <taxon>Drechslerella</taxon>
    </lineage>
</organism>
<protein>
    <submittedName>
        <fullName evidence="1">Uncharacterized protein</fullName>
    </submittedName>
</protein>
<sequence>MTDENRPPTVAVVGREVMATPFIIAPSNPLKETITPVYTSMAEQDKGSIRTQVLRGTDAITGLARHEFKRDGKFGDPLPNPIGETVPPLAAVPANIRSSELDTNICKTEWVKSTVDWPFSHLFDRFRAGFCAVKYSEPDEALMKTAKGINYAEDVMITQFQWECRAYADGVRLGQRYVAERQKPEEEVITEEFDYEQYSRGPHANYPMGGAEAFINRQEAQERGNSKREQCLAGVKNVATGKGCNII</sequence>
<dbReference type="Proteomes" id="UP000024837">
    <property type="component" value="Unassembled WGS sequence"/>
</dbReference>
<dbReference type="OrthoDB" id="5284510at2759"/>
<dbReference type="EMBL" id="KI966416">
    <property type="protein sequence ID" value="EWC46667.1"/>
    <property type="molecule type" value="Genomic_DNA"/>
</dbReference>
<proteinExistence type="predicted"/>
<keyword evidence="2" id="KW-1185">Reference proteome</keyword>
<reference evidence="1 2" key="1">
    <citation type="submission" date="2013-05" db="EMBL/GenBank/DDBJ databases">
        <title>Drechslerella stenobrocha genome reveals carnivorous origination and mechanical trapping mechanism of predatory fungi.</title>
        <authorList>
            <person name="Liu X."/>
            <person name="Zhang W."/>
            <person name="Liu K."/>
        </authorList>
    </citation>
    <scope>NUCLEOTIDE SEQUENCE [LARGE SCALE GENOMIC DNA]</scope>
    <source>
        <strain evidence="1 2">248</strain>
    </source>
</reference>
<gene>
    <name evidence="1" type="ORF">DRE_04154</name>
</gene>
<name>W7I2M9_9PEZI</name>